<keyword evidence="2" id="KW-0255">Endonuclease</keyword>
<dbReference type="PANTHER" id="PTHR39953:SF1">
    <property type="entry name" value="RE54151P"/>
    <property type="match status" value="1"/>
</dbReference>
<accession>A0AAU9TME5</accession>
<comment type="caution">
    <text evidence="5">The sequence shown here is derived from an EMBL/GenBank/DDBJ whole genome shotgun (WGS) entry which is preliminary data.</text>
</comment>
<keyword evidence="3" id="KW-0378">Hydrolase</keyword>
<dbReference type="GO" id="GO:0006281">
    <property type="term" value="P:DNA repair"/>
    <property type="evidence" value="ECO:0007669"/>
    <property type="project" value="UniProtKB-ARBA"/>
</dbReference>
<sequence>MWVHRRSEEPDNNRMNDIEKFSLHHLILEHCDESNCGLFLNKISRYFSEENIKIIEENTRAQHKSRLWHELRYGRVTASKAYEVSFFSPTSDSSLVAVIMGAKTPDTKAMKRGREKKRN</sequence>
<dbReference type="Pfam" id="PF01771">
    <property type="entry name" value="Viral_alk_exo"/>
    <property type="match status" value="1"/>
</dbReference>
<evidence type="ECO:0000256" key="2">
    <source>
        <dbReference type="ARBA" id="ARBA00022759"/>
    </source>
</evidence>
<dbReference type="InterPro" id="IPR011335">
    <property type="entry name" value="Restrct_endonuc-II-like"/>
</dbReference>
<keyword evidence="6" id="KW-1185">Reference proteome</keyword>
<dbReference type="PANTHER" id="PTHR39953">
    <property type="entry name" value="RE54151P"/>
    <property type="match status" value="1"/>
</dbReference>
<dbReference type="Gene3D" id="3.90.320.10">
    <property type="match status" value="1"/>
</dbReference>
<evidence type="ECO:0000313" key="6">
    <source>
        <dbReference type="Proteomes" id="UP001153954"/>
    </source>
</evidence>
<dbReference type="GO" id="GO:0004527">
    <property type="term" value="F:exonuclease activity"/>
    <property type="evidence" value="ECO:0007669"/>
    <property type="project" value="UniProtKB-KW"/>
</dbReference>
<keyword evidence="1" id="KW-0540">Nuclease</keyword>
<dbReference type="InterPro" id="IPR011604">
    <property type="entry name" value="PDDEXK-like_dom_sf"/>
</dbReference>
<evidence type="ECO:0000256" key="4">
    <source>
        <dbReference type="ARBA" id="ARBA00022839"/>
    </source>
</evidence>
<dbReference type="GO" id="GO:0004519">
    <property type="term" value="F:endonuclease activity"/>
    <property type="evidence" value="ECO:0007669"/>
    <property type="project" value="UniProtKB-KW"/>
</dbReference>
<protein>
    <submittedName>
        <fullName evidence="5">Uncharacterized protein</fullName>
    </submittedName>
</protein>
<keyword evidence="4" id="KW-0269">Exonuclease</keyword>
<organism evidence="5 6">
    <name type="scientific">Euphydryas editha</name>
    <name type="common">Edith's checkerspot</name>
    <dbReference type="NCBI Taxonomy" id="104508"/>
    <lineage>
        <taxon>Eukaryota</taxon>
        <taxon>Metazoa</taxon>
        <taxon>Ecdysozoa</taxon>
        <taxon>Arthropoda</taxon>
        <taxon>Hexapoda</taxon>
        <taxon>Insecta</taxon>
        <taxon>Pterygota</taxon>
        <taxon>Neoptera</taxon>
        <taxon>Endopterygota</taxon>
        <taxon>Lepidoptera</taxon>
        <taxon>Glossata</taxon>
        <taxon>Ditrysia</taxon>
        <taxon>Papilionoidea</taxon>
        <taxon>Nymphalidae</taxon>
        <taxon>Nymphalinae</taxon>
        <taxon>Euphydryas</taxon>
    </lineage>
</organism>
<dbReference type="SUPFAM" id="SSF52980">
    <property type="entry name" value="Restriction endonuclease-like"/>
    <property type="match status" value="1"/>
</dbReference>
<name>A0AAU9TME5_EUPED</name>
<dbReference type="EMBL" id="CAKOGL010000006">
    <property type="protein sequence ID" value="CAH2087062.1"/>
    <property type="molecule type" value="Genomic_DNA"/>
</dbReference>
<proteinExistence type="predicted"/>
<dbReference type="AlphaFoldDB" id="A0AAU9TME5"/>
<evidence type="ECO:0000313" key="5">
    <source>
        <dbReference type="EMBL" id="CAH2087062.1"/>
    </source>
</evidence>
<evidence type="ECO:0000256" key="3">
    <source>
        <dbReference type="ARBA" id="ARBA00022801"/>
    </source>
</evidence>
<dbReference type="Proteomes" id="UP001153954">
    <property type="component" value="Unassembled WGS sequence"/>
</dbReference>
<reference evidence="5" key="1">
    <citation type="submission" date="2022-03" db="EMBL/GenBank/DDBJ databases">
        <authorList>
            <person name="Tunstrom K."/>
        </authorList>
    </citation>
    <scope>NUCLEOTIDE SEQUENCE</scope>
</reference>
<gene>
    <name evidence="5" type="ORF">EEDITHA_LOCUS3359</name>
</gene>
<evidence type="ECO:0000256" key="1">
    <source>
        <dbReference type="ARBA" id="ARBA00022722"/>
    </source>
</evidence>
<dbReference type="InterPro" id="IPR034720">
    <property type="entry name" value="Viral_alk_exo"/>
</dbReference>